<proteinExistence type="predicted"/>
<dbReference type="InterPro" id="IPR011991">
    <property type="entry name" value="ArsR-like_HTH"/>
</dbReference>
<feature type="compositionally biased region" description="Low complexity" evidence="1">
    <location>
        <begin position="33"/>
        <end position="46"/>
    </location>
</feature>
<evidence type="ECO:0000256" key="1">
    <source>
        <dbReference type="SAM" id="MobiDB-lite"/>
    </source>
</evidence>
<name>A0ABV5G2Q0_9MICC</name>
<dbReference type="Gene3D" id="1.10.10.10">
    <property type="entry name" value="Winged helix-like DNA-binding domain superfamily/Winged helix DNA-binding domain"/>
    <property type="match status" value="1"/>
</dbReference>
<dbReference type="Proteomes" id="UP001589575">
    <property type="component" value="Unassembled WGS sequence"/>
</dbReference>
<accession>A0ABV5G2Q0</accession>
<feature type="region of interest" description="Disordered" evidence="1">
    <location>
        <begin position="114"/>
        <end position="146"/>
    </location>
</feature>
<dbReference type="EMBL" id="JBHMFI010000001">
    <property type="protein sequence ID" value="MFB9073195.1"/>
    <property type="molecule type" value="Genomic_DNA"/>
</dbReference>
<reference evidence="2 3" key="1">
    <citation type="submission" date="2024-09" db="EMBL/GenBank/DDBJ databases">
        <authorList>
            <person name="Sun Q."/>
            <person name="Mori K."/>
        </authorList>
    </citation>
    <scope>NUCLEOTIDE SEQUENCE [LARGE SCALE GENOMIC DNA]</scope>
    <source>
        <strain evidence="2 3">CCM 7609</strain>
    </source>
</reference>
<dbReference type="Pfam" id="PF12840">
    <property type="entry name" value="HTH_20"/>
    <property type="match status" value="1"/>
</dbReference>
<dbReference type="CDD" id="cd00090">
    <property type="entry name" value="HTH_ARSR"/>
    <property type="match status" value="1"/>
</dbReference>
<keyword evidence="3" id="KW-1185">Reference proteome</keyword>
<gene>
    <name evidence="2" type="ORF">ACFFX0_19120</name>
</gene>
<evidence type="ECO:0000313" key="3">
    <source>
        <dbReference type="Proteomes" id="UP001589575"/>
    </source>
</evidence>
<feature type="compositionally biased region" description="Basic and acidic residues" evidence="1">
    <location>
        <begin position="129"/>
        <end position="146"/>
    </location>
</feature>
<organism evidence="2 3">
    <name type="scientific">Citricoccus parietis</name>
    <dbReference type="NCBI Taxonomy" id="592307"/>
    <lineage>
        <taxon>Bacteria</taxon>
        <taxon>Bacillati</taxon>
        <taxon>Actinomycetota</taxon>
        <taxon>Actinomycetes</taxon>
        <taxon>Micrococcales</taxon>
        <taxon>Micrococcaceae</taxon>
        <taxon>Citricoccus</taxon>
    </lineage>
</organism>
<comment type="caution">
    <text evidence="2">The sequence shown here is derived from an EMBL/GenBank/DDBJ whole genome shotgun (WGS) entry which is preliminary data.</text>
</comment>
<feature type="region of interest" description="Disordered" evidence="1">
    <location>
        <begin position="21"/>
        <end position="49"/>
    </location>
</feature>
<dbReference type="SUPFAM" id="SSF46785">
    <property type="entry name" value="Winged helix' DNA-binding domain"/>
    <property type="match status" value="1"/>
</dbReference>
<dbReference type="InterPro" id="IPR036388">
    <property type="entry name" value="WH-like_DNA-bd_sf"/>
</dbReference>
<dbReference type="InterPro" id="IPR036390">
    <property type="entry name" value="WH_DNA-bd_sf"/>
</dbReference>
<evidence type="ECO:0000313" key="2">
    <source>
        <dbReference type="EMBL" id="MFB9073195.1"/>
    </source>
</evidence>
<sequence>MRSRFRSTASPPLRCRSSYCPRTARPVPDPARTWSTTSPSPGSPLTIMGSMPRRVDDFRGLTQRSRLRLLHAVQRIPGRLLQELAEETGLPLNTARDHLRVLEDEGLIARAPVETGRRGRPPNGYSPVRHTEHSPVAERRARAAQERGDVLRGLDPELDHRDALGDEAVHQLDALYEHLEDAGLEPEVNDRDLTIGLLPCLYEEMIDADRPAVCSVHARLVRDQLEQVPGPLELRRLHPFVGPERCVLVLGRQGEAAPSSRSGGIEADRDDADLERAAVRALRGLPDRGREPGHGVPRPE</sequence>
<protein>
    <submittedName>
        <fullName evidence="2">Helix-turn-helix domain-containing protein</fullName>
    </submittedName>
</protein>